<protein>
    <submittedName>
        <fullName evidence="2">Uncharacterized protein</fullName>
    </submittedName>
</protein>
<accession>A0AA88MTC2</accession>
<feature type="region of interest" description="Disordered" evidence="1">
    <location>
        <begin position="76"/>
        <end position="98"/>
    </location>
</feature>
<dbReference type="Proteomes" id="UP001187415">
    <property type="component" value="Unassembled WGS sequence"/>
</dbReference>
<organism evidence="2 3">
    <name type="scientific">Channa striata</name>
    <name type="common">Snakehead murrel</name>
    <name type="synonym">Ophicephalus striatus</name>
    <dbReference type="NCBI Taxonomy" id="64152"/>
    <lineage>
        <taxon>Eukaryota</taxon>
        <taxon>Metazoa</taxon>
        <taxon>Chordata</taxon>
        <taxon>Craniata</taxon>
        <taxon>Vertebrata</taxon>
        <taxon>Euteleostomi</taxon>
        <taxon>Actinopterygii</taxon>
        <taxon>Neopterygii</taxon>
        <taxon>Teleostei</taxon>
        <taxon>Neoteleostei</taxon>
        <taxon>Acanthomorphata</taxon>
        <taxon>Anabantaria</taxon>
        <taxon>Anabantiformes</taxon>
        <taxon>Channoidei</taxon>
        <taxon>Channidae</taxon>
        <taxon>Channa</taxon>
    </lineage>
</organism>
<comment type="caution">
    <text evidence="2">The sequence shown here is derived from an EMBL/GenBank/DDBJ whole genome shotgun (WGS) entry which is preliminary data.</text>
</comment>
<name>A0AA88MTC2_CHASR</name>
<gene>
    <name evidence="2" type="ORF">Q5P01_012298</name>
</gene>
<evidence type="ECO:0000256" key="1">
    <source>
        <dbReference type="SAM" id="MobiDB-lite"/>
    </source>
</evidence>
<reference evidence="2" key="1">
    <citation type="submission" date="2023-07" db="EMBL/GenBank/DDBJ databases">
        <title>Chromosome-level Genome Assembly of Striped Snakehead (Channa striata).</title>
        <authorList>
            <person name="Liu H."/>
        </authorList>
    </citation>
    <scope>NUCLEOTIDE SEQUENCE</scope>
    <source>
        <strain evidence="2">Gz</strain>
        <tissue evidence="2">Muscle</tissue>
    </source>
</reference>
<sequence length="98" mass="11265">MYESYPFVLPFSEWSSASEVATKCRPCGSWWVLCRCIAALKESTMPCGVPVPMRWIYQQQKQEHWGREGHFPQLTAETADHWRTDGTDGRKLSAAPMK</sequence>
<dbReference type="EMBL" id="JAUPFM010000009">
    <property type="protein sequence ID" value="KAK2842098.1"/>
    <property type="molecule type" value="Genomic_DNA"/>
</dbReference>
<keyword evidence="3" id="KW-1185">Reference proteome</keyword>
<feature type="compositionally biased region" description="Basic and acidic residues" evidence="1">
    <location>
        <begin position="78"/>
        <end position="91"/>
    </location>
</feature>
<proteinExistence type="predicted"/>
<dbReference type="AlphaFoldDB" id="A0AA88MTC2"/>
<evidence type="ECO:0000313" key="3">
    <source>
        <dbReference type="Proteomes" id="UP001187415"/>
    </source>
</evidence>
<evidence type="ECO:0000313" key="2">
    <source>
        <dbReference type="EMBL" id="KAK2842098.1"/>
    </source>
</evidence>